<evidence type="ECO:0000313" key="2">
    <source>
        <dbReference type="EMBL" id="MDA5094927.1"/>
    </source>
</evidence>
<name>A0ABT4W342_9RHOB</name>
<reference evidence="2 3" key="1">
    <citation type="submission" date="2023-01" db="EMBL/GenBank/DDBJ databases">
        <authorList>
            <person name="Yoon J.-W."/>
        </authorList>
    </citation>
    <scope>NUCLEOTIDE SEQUENCE [LARGE SCALE GENOMIC DNA]</scope>
    <source>
        <strain evidence="2 3">KMU-50</strain>
    </source>
</reference>
<gene>
    <name evidence="2" type="ORF">O2N63_12610</name>
</gene>
<comment type="caution">
    <text evidence="2">The sequence shown here is derived from an EMBL/GenBank/DDBJ whole genome shotgun (WGS) entry which is preliminary data.</text>
</comment>
<dbReference type="EMBL" id="JAQIIO010000006">
    <property type="protein sequence ID" value="MDA5094927.1"/>
    <property type="molecule type" value="Genomic_DNA"/>
</dbReference>
<dbReference type="RefSeq" id="WP_271054634.1">
    <property type="nucleotide sequence ID" value="NZ_JAQIIO010000006.1"/>
</dbReference>
<sequence>MAFDPEVYEILAHDLIATPDIVEKKMFGGIAFMLAGNMLCGVHRDGAMYRVGKENEAEALALDGVEPMAFTGRRMGGFIDASREALNDDAIRAQLLQLATSYVATLPAK</sequence>
<feature type="domain" description="TfoX N-terminal" evidence="1">
    <location>
        <begin position="19"/>
        <end position="100"/>
    </location>
</feature>
<protein>
    <submittedName>
        <fullName evidence="2">TfoX/Sxy family protein</fullName>
    </submittedName>
</protein>
<dbReference type="Proteomes" id="UP001528040">
    <property type="component" value="Unassembled WGS sequence"/>
</dbReference>
<dbReference type="Pfam" id="PF04993">
    <property type="entry name" value="TfoX_N"/>
    <property type="match status" value="1"/>
</dbReference>
<dbReference type="Gene3D" id="3.30.1460.30">
    <property type="entry name" value="YgaC/TfoX-N like chaperone"/>
    <property type="match status" value="1"/>
</dbReference>
<proteinExistence type="predicted"/>
<dbReference type="InterPro" id="IPR007076">
    <property type="entry name" value="TfoX_N"/>
</dbReference>
<evidence type="ECO:0000313" key="3">
    <source>
        <dbReference type="Proteomes" id="UP001528040"/>
    </source>
</evidence>
<organism evidence="2 3">
    <name type="scientific">Aliiroseovarius salicola</name>
    <dbReference type="NCBI Taxonomy" id="3009082"/>
    <lineage>
        <taxon>Bacteria</taxon>
        <taxon>Pseudomonadati</taxon>
        <taxon>Pseudomonadota</taxon>
        <taxon>Alphaproteobacteria</taxon>
        <taxon>Rhodobacterales</taxon>
        <taxon>Paracoccaceae</taxon>
        <taxon>Aliiroseovarius</taxon>
    </lineage>
</organism>
<keyword evidence="3" id="KW-1185">Reference proteome</keyword>
<accession>A0ABT4W342</accession>
<evidence type="ECO:0000259" key="1">
    <source>
        <dbReference type="Pfam" id="PF04993"/>
    </source>
</evidence>
<dbReference type="SUPFAM" id="SSF159894">
    <property type="entry name" value="YgaC/TfoX-N like"/>
    <property type="match status" value="1"/>
</dbReference>